<proteinExistence type="predicted"/>
<dbReference type="PANTHER" id="PTHR46286:SF2">
    <property type="entry name" value="VIN3-LIKE PROTEIN 2"/>
    <property type="match status" value="1"/>
</dbReference>
<accession>A0ABR2G8Y2</accession>
<dbReference type="PANTHER" id="PTHR46286">
    <property type="entry name" value="VIN3-LIKE PROTEIN 2-RELATED"/>
    <property type="match status" value="1"/>
</dbReference>
<evidence type="ECO:0000259" key="1">
    <source>
        <dbReference type="Pfam" id="PF23380"/>
    </source>
</evidence>
<name>A0ABR2G8Y2_9ROSI</name>
<dbReference type="EMBL" id="JBBPBM010000002">
    <property type="protein sequence ID" value="KAK8596968.1"/>
    <property type="molecule type" value="Genomic_DNA"/>
</dbReference>
<protein>
    <recommendedName>
        <fullName evidence="1">VIN3-like C-terminal domain-containing protein</fullName>
    </recommendedName>
</protein>
<gene>
    <name evidence="2" type="ORF">V6N12_065445</name>
</gene>
<feature type="domain" description="VIN3-like C-terminal" evidence="1">
    <location>
        <begin position="35"/>
        <end position="90"/>
    </location>
</feature>
<organism evidence="2 3">
    <name type="scientific">Hibiscus sabdariffa</name>
    <name type="common">roselle</name>
    <dbReference type="NCBI Taxonomy" id="183260"/>
    <lineage>
        <taxon>Eukaryota</taxon>
        <taxon>Viridiplantae</taxon>
        <taxon>Streptophyta</taxon>
        <taxon>Embryophyta</taxon>
        <taxon>Tracheophyta</taxon>
        <taxon>Spermatophyta</taxon>
        <taxon>Magnoliopsida</taxon>
        <taxon>eudicotyledons</taxon>
        <taxon>Gunneridae</taxon>
        <taxon>Pentapetalae</taxon>
        <taxon>rosids</taxon>
        <taxon>malvids</taxon>
        <taxon>Malvales</taxon>
        <taxon>Malvaceae</taxon>
        <taxon>Malvoideae</taxon>
        <taxon>Hibiscus</taxon>
    </lineage>
</organism>
<dbReference type="InterPro" id="IPR056990">
    <property type="entry name" value="VIN3-like_C"/>
</dbReference>
<reference evidence="2 3" key="1">
    <citation type="journal article" date="2024" name="G3 (Bethesda)">
        <title>Genome assembly of Hibiscus sabdariffa L. provides insights into metabolisms of medicinal natural products.</title>
        <authorList>
            <person name="Kim T."/>
        </authorList>
    </citation>
    <scope>NUCLEOTIDE SEQUENCE [LARGE SCALE GENOMIC DNA]</scope>
    <source>
        <strain evidence="2">TK-2024</strain>
        <tissue evidence="2">Old leaves</tissue>
    </source>
</reference>
<keyword evidence="3" id="KW-1185">Reference proteome</keyword>
<dbReference type="InterPro" id="IPR044514">
    <property type="entry name" value="VIN3-like"/>
</dbReference>
<comment type="caution">
    <text evidence="2">The sequence shown here is derived from an EMBL/GenBank/DDBJ whole genome shotgun (WGS) entry which is preliminary data.</text>
</comment>
<dbReference type="Proteomes" id="UP001472677">
    <property type="component" value="Unassembled WGS sequence"/>
</dbReference>
<evidence type="ECO:0000313" key="2">
    <source>
        <dbReference type="EMBL" id="KAK8596968.1"/>
    </source>
</evidence>
<dbReference type="Pfam" id="PF23380">
    <property type="entry name" value="VIN3_C"/>
    <property type="match status" value="1"/>
</dbReference>
<sequence>MEDQNPVARVWRMGPGNEKILKMESPQRRKPEKGKMKNKNFRQKFLTWYSLRANPHEVRIVKVCVDTFITDPTSLAEHLVDTFSNCISSKGSFVVPTGFCMKLWH</sequence>
<evidence type="ECO:0000313" key="3">
    <source>
        <dbReference type="Proteomes" id="UP001472677"/>
    </source>
</evidence>